<comment type="caution">
    <text evidence="1">The sequence shown here is derived from an EMBL/GenBank/DDBJ whole genome shotgun (WGS) entry which is preliminary data.</text>
</comment>
<dbReference type="Proteomes" id="UP000008837">
    <property type="component" value="Unassembled WGS sequence"/>
</dbReference>
<keyword evidence="2" id="KW-1185">Reference proteome</keyword>
<dbReference type="OMA" id="PSKMDIM"/>
<organism evidence="1 2">
    <name type="scientific">Malassezia globosa (strain ATCC MYA-4612 / CBS 7966)</name>
    <name type="common">Dandruff-associated fungus</name>
    <dbReference type="NCBI Taxonomy" id="425265"/>
    <lineage>
        <taxon>Eukaryota</taxon>
        <taxon>Fungi</taxon>
        <taxon>Dikarya</taxon>
        <taxon>Basidiomycota</taxon>
        <taxon>Ustilaginomycotina</taxon>
        <taxon>Malasseziomycetes</taxon>
        <taxon>Malasseziales</taxon>
        <taxon>Malasseziaceae</taxon>
        <taxon>Malassezia</taxon>
    </lineage>
</organism>
<dbReference type="KEGG" id="mgl:MGL_1770"/>
<protein>
    <submittedName>
        <fullName evidence="1">Uncharacterized protein</fullName>
    </submittedName>
</protein>
<proteinExistence type="predicted"/>
<evidence type="ECO:0000313" key="2">
    <source>
        <dbReference type="Proteomes" id="UP000008837"/>
    </source>
</evidence>
<dbReference type="EMBL" id="AAYY01000006">
    <property type="protein sequence ID" value="EDP43557.1"/>
    <property type="molecule type" value="Genomic_DNA"/>
</dbReference>
<sequence length="131" mass="14375">MCMRAVTRSCALPARAGTYVPKRQPLRFLFTSAQRFASEDPRSNLEQALPPGFEKVGQSPDALAAISKLAEVLEKNGFDLSGSQKPSMMQMAKLATNAEVREWTGKVVEEMRKAGVDMSPENLNTLMKGIN</sequence>
<dbReference type="GeneID" id="5855078"/>
<reference evidence="1 2" key="1">
    <citation type="journal article" date="2007" name="Proc. Natl. Acad. Sci. U.S.A.">
        <title>Dandruff-associated Malassezia genomes reveal convergent and divergent virulence traits shared with plant and human fungal pathogens.</title>
        <authorList>
            <person name="Xu J."/>
            <person name="Saunders C.W."/>
            <person name="Hu P."/>
            <person name="Grant R.A."/>
            <person name="Boekhout T."/>
            <person name="Kuramae E.E."/>
            <person name="Kronstad J.W."/>
            <person name="Deangelis Y.M."/>
            <person name="Reeder N.L."/>
            <person name="Johnstone K.R."/>
            <person name="Leland M."/>
            <person name="Fieno A.M."/>
            <person name="Begley W.M."/>
            <person name="Sun Y."/>
            <person name="Lacey M.P."/>
            <person name="Chaudhary T."/>
            <person name="Keough T."/>
            <person name="Chu L."/>
            <person name="Sears R."/>
            <person name="Yuan B."/>
            <person name="Dawson T.L.Jr."/>
        </authorList>
    </citation>
    <scope>NUCLEOTIDE SEQUENCE [LARGE SCALE GENOMIC DNA]</scope>
    <source>
        <strain evidence="2">ATCC MYA-4612 / CBS 7966</strain>
    </source>
</reference>
<dbReference type="AlphaFoldDB" id="A8Q1D3"/>
<dbReference type="VEuPathDB" id="FungiDB:MGL_1770"/>
<evidence type="ECO:0000313" key="1">
    <source>
        <dbReference type="EMBL" id="EDP43557.1"/>
    </source>
</evidence>
<name>A8Q1D3_MALGO</name>
<dbReference type="OrthoDB" id="10008801at2759"/>
<dbReference type="RefSeq" id="XP_001730771.1">
    <property type="nucleotide sequence ID" value="XM_001730719.1"/>
</dbReference>
<gene>
    <name evidence="1" type="ORF">MGL_1770</name>
</gene>
<dbReference type="InParanoid" id="A8Q1D3"/>
<accession>A8Q1D3</accession>